<dbReference type="Pfam" id="PF05043">
    <property type="entry name" value="Mga"/>
    <property type="match status" value="1"/>
</dbReference>
<dbReference type="InterPro" id="IPR013199">
    <property type="entry name" value="HTH_Mga_DNA-bd_dom"/>
</dbReference>
<feature type="domain" description="Mga helix-turn-helix" evidence="1">
    <location>
        <begin position="101"/>
        <end position="178"/>
    </location>
</feature>
<evidence type="ECO:0000313" key="4">
    <source>
        <dbReference type="Proteomes" id="UP000479499"/>
    </source>
</evidence>
<dbReference type="AlphaFoldDB" id="A0A6M1KJM8"/>
<protein>
    <recommendedName>
        <fullName evidence="5">Regulatory protein-RofA related</fullName>
    </recommendedName>
</protein>
<gene>
    <name evidence="3" type="ORF">G5B50_04235</name>
</gene>
<evidence type="ECO:0000259" key="1">
    <source>
        <dbReference type="Pfam" id="PF05043"/>
    </source>
</evidence>
<name>A0A6M1KJM8_9STRE</name>
<feature type="domain" description="M protein trans-acting positive regulator (MGA) HTH" evidence="2">
    <location>
        <begin position="31"/>
        <end position="83"/>
    </location>
</feature>
<evidence type="ECO:0000313" key="3">
    <source>
        <dbReference type="EMBL" id="NGL83982.1"/>
    </source>
</evidence>
<comment type="caution">
    <text evidence="3">The sequence shown here is derived from an EMBL/GenBank/DDBJ whole genome shotgun (WGS) entry which is preliminary data.</text>
</comment>
<sequence length="526" mass="62590">MTFKSYQLKCIWSYKLIRREIILLDYYLERDIVERKLILAVLLTEKEITLDSLCSQTSITPRKAKEYLNQINALFDKDLSITVLKSGITCEFDPNNKEKYFHSIYASSDTLKILKFLLTDNYRTKCLTTFIRRQFISKSKAYHLVNKLKGYLQSINLDIDDYRVIGDEYRIRYLIAMLHKEYGFAVYEMTPKDMEIIHAFIFSTPTRLKPSIFLDKKFYLFDILLMLSWKRQNYDVSLPQLTLFDRLKELSIFEQISCYAKQEIETRTQVVFDSGDLDYLYLVYLTVDSSFLMHYWNDKQLRLVYNILEEDPLYKELVNRLEMLFGRQLHLRDQMYFLLPFFRRCLFQLHDLISFQDYYSKRYQGSQLLLEKVEEQIKDWLMVSYQSETLSPGHLHFMCLHLEQMLELSLPPVEVIIVENKRALGDVLSYFVISSIPSYKVNITRINMLTDSLEDYEQAPDFVITSDNILPFLEEQQVFPDKSVLIGMSMDYIKEQGKTVVKSILNFHRKHYEQLLEQLLIGDGVE</sequence>
<accession>A0A6M1KJM8</accession>
<proteinExistence type="predicted"/>
<dbReference type="EMBL" id="JAAKFZ010000008">
    <property type="protein sequence ID" value="NGL83982.1"/>
    <property type="molecule type" value="Genomic_DNA"/>
</dbReference>
<reference evidence="3 4" key="1">
    <citation type="submission" date="2020-02" db="EMBL/GenBank/DDBJ databases">
        <title>M-like protein SrM is not crucial to the virulence of a novel isolate of Streptococcus equi subsp. ruminatorum from Macaca mulatta.</title>
        <authorList>
            <person name="Guo G."/>
            <person name="Cheng L."/>
            <person name="Zhang W."/>
        </authorList>
    </citation>
    <scope>NUCLEOTIDE SEQUENCE [LARGE SCALE GENOMIC DNA]</scope>
    <source>
        <strain evidence="3 4">FJ1804</strain>
    </source>
</reference>
<evidence type="ECO:0000259" key="2">
    <source>
        <dbReference type="Pfam" id="PF08280"/>
    </source>
</evidence>
<evidence type="ECO:0008006" key="5">
    <source>
        <dbReference type="Google" id="ProtNLM"/>
    </source>
</evidence>
<organism evidence="3 4">
    <name type="scientific">Streptococcus equi subsp. ruminatorum</name>
    <dbReference type="NCBI Taxonomy" id="254358"/>
    <lineage>
        <taxon>Bacteria</taxon>
        <taxon>Bacillati</taxon>
        <taxon>Bacillota</taxon>
        <taxon>Bacilli</taxon>
        <taxon>Lactobacillales</taxon>
        <taxon>Streptococcaceae</taxon>
        <taxon>Streptococcus</taxon>
    </lineage>
</organism>
<dbReference type="InterPro" id="IPR007737">
    <property type="entry name" value="Mga_HTH"/>
</dbReference>
<dbReference type="Proteomes" id="UP000479499">
    <property type="component" value="Unassembled WGS sequence"/>
</dbReference>
<dbReference type="Pfam" id="PF08280">
    <property type="entry name" value="HTH_Mga"/>
    <property type="match status" value="1"/>
</dbReference>